<organism evidence="1 2">
    <name type="scientific">Manihot esculenta</name>
    <name type="common">Cassava</name>
    <name type="synonym">Jatropha manihot</name>
    <dbReference type="NCBI Taxonomy" id="3983"/>
    <lineage>
        <taxon>Eukaryota</taxon>
        <taxon>Viridiplantae</taxon>
        <taxon>Streptophyta</taxon>
        <taxon>Embryophyta</taxon>
        <taxon>Tracheophyta</taxon>
        <taxon>Spermatophyta</taxon>
        <taxon>Magnoliopsida</taxon>
        <taxon>eudicotyledons</taxon>
        <taxon>Gunneridae</taxon>
        <taxon>Pentapetalae</taxon>
        <taxon>rosids</taxon>
        <taxon>fabids</taxon>
        <taxon>Malpighiales</taxon>
        <taxon>Euphorbiaceae</taxon>
        <taxon>Crotonoideae</taxon>
        <taxon>Manihoteae</taxon>
        <taxon>Manihot</taxon>
    </lineage>
</organism>
<gene>
    <name evidence="1" type="ORF">MANES_15G177080v8</name>
</gene>
<comment type="caution">
    <text evidence="1">The sequence shown here is derived from an EMBL/GenBank/DDBJ whole genome shotgun (WGS) entry which is preliminary data.</text>
</comment>
<dbReference type="EMBL" id="CM004401">
    <property type="protein sequence ID" value="KAG8637894.1"/>
    <property type="molecule type" value="Genomic_DNA"/>
</dbReference>
<dbReference type="Proteomes" id="UP000091857">
    <property type="component" value="Chromosome 15"/>
</dbReference>
<sequence>MLSLESIPRRPVNLCKFFFQIRDPSDALTAYRLSIHRGRRRRPENFLHIVAIEAICIYVNINWNCSDFFSQCNCPCNVNPSWRRNKEKSKYTTLRWAEKRAEVVKAVG</sequence>
<proteinExistence type="predicted"/>
<evidence type="ECO:0000313" key="2">
    <source>
        <dbReference type="Proteomes" id="UP000091857"/>
    </source>
</evidence>
<keyword evidence="2" id="KW-1185">Reference proteome</keyword>
<evidence type="ECO:0000313" key="1">
    <source>
        <dbReference type="EMBL" id="KAG8637894.1"/>
    </source>
</evidence>
<accession>A0ACB7GC62</accession>
<name>A0ACB7GC62_MANES</name>
<protein>
    <submittedName>
        <fullName evidence="1">Uncharacterized protein</fullName>
    </submittedName>
</protein>
<reference evidence="2" key="1">
    <citation type="journal article" date="2016" name="Nat. Biotechnol.">
        <title>Sequencing wild and cultivated cassava and related species reveals extensive interspecific hybridization and genetic diversity.</title>
        <authorList>
            <person name="Bredeson J.V."/>
            <person name="Lyons J.B."/>
            <person name="Prochnik S.E."/>
            <person name="Wu G.A."/>
            <person name="Ha C.M."/>
            <person name="Edsinger-Gonzales E."/>
            <person name="Grimwood J."/>
            <person name="Schmutz J."/>
            <person name="Rabbi I.Y."/>
            <person name="Egesi C."/>
            <person name="Nauluvula P."/>
            <person name="Lebot V."/>
            <person name="Ndunguru J."/>
            <person name="Mkamilo G."/>
            <person name="Bart R.S."/>
            <person name="Setter T.L."/>
            <person name="Gleadow R.M."/>
            <person name="Kulakow P."/>
            <person name="Ferguson M.E."/>
            <person name="Rounsley S."/>
            <person name="Rokhsar D.S."/>
        </authorList>
    </citation>
    <scope>NUCLEOTIDE SEQUENCE [LARGE SCALE GENOMIC DNA]</scope>
    <source>
        <strain evidence="2">cv. AM560-2</strain>
    </source>
</reference>